<feature type="domain" description="LRRCT" evidence="5">
    <location>
        <begin position="195"/>
        <end position="245"/>
    </location>
</feature>
<accession>A0A9F7R5C6</accession>
<gene>
    <name evidence="7" type="primary">LOC108255390</name>
</gene>
<dbReference type="SMART" id="SM00082">
    <property type="entry name" value="LRRCT"/>
    <property type="match status" value="1"/>
</dbReference>
<reference evidence="7" key="2">
    <citation type="submission" date="2025-08" db="UniProtKB">
        <authorList>
            <consortium name="RefSeq"/>
        </authorList>
    </citation>
    <scope>IDENTIFICATION</scope>
    <source>
        <tissue evidence="7">Blood</tissue>
    </source>
</reference>
<proteinExistence type="predicted"/>
<dbReference type="InterPro" id="IPR000483">
    <property type="entry name" value="Cys-rich_flank_reg_C"/>
</dbReference>
<reference evidence="6" key="1">
    <citation type="journal article" date="2016" name="Nat. Commun.">
        <title>The channel catfish genome sequence provides insights into the evolution of scale formation in teleosts.</title>
        <authorList>
            <person name="Liu Z."/>
            <person name="Liu S."/>
            <person name="Yao J."/>
            <person name="Bao L."/>
            <person name="Zhang J."/>
            <person name="Li Y."/>
            <person name="Jiang C."/>
            <person name="Sun L."/>
            <person name="Wang R."/>
            <person name="Zhang Y."/>
            <person name="Zhou T."/>
            <person name="Zeng Q."/>
            <person name="Fu Q."/>
            <person name="Gao S."/>
            <person name="Li N."/>
            <person name="Koren S."/>
            <person name="Jiang Y."/>
            <person name="Zimin A."/>
            <person name="Xu P."/>
            <person name="Phillippy A.M."/>
            <person name="Geng X."/>
            <person name="Song L."/>
            <person name="Sun F."/>
            <person name="Li C."/>
            <person name="Wang X."/>
            <person name="Chen A."/>
            <person name="Jin Y."/>
            <person name="Yuan Z."/>
            <person name="Yang Y."/>
            <person name="Tan S."/>
            <person name="Peatman E."/>
            <person name="Lu J."/>
            <person name="Qin Z."/>
            <person name="Dunham R."/>
            <person name="Li Z."/>
            <person name="Sonstegard T."/>
            <person name="Feng J."/>
            <person name="Danzmann R.G."/>
            <person name="Schroeder S."/>
            <person name="Scheffler B."/>
            <person name="Duke M.V."/>
            <person name="Ballard L."/>
            <person name="Kucuktas H."/>
            <person name="Kaltenboeck L."/>
            <person name="Liu H."/>
            <person name="Armbruster J."/>
            <person name="Xie Y."/>
            <person name="Kirby M.L."/>
            <person name="Tian Y."/>
            <person name="Flanagan M.E."/>
            <person name="Mu W."/>
            <person name="Waldbieser G.C."/>
        </authorList>
    </citation>
    <scope>NUCLEOTIDE SEQUENCE [LARGE SCALE GENOMIC DNA]</scope>
    <source>
        <strain evidence="6">SDA103</strain>
    </source>
</reference>
<dbReference type="RefSeq" id="XP_053530276.1">
    <property type="nucleotide sequence ID" value="XM_053674301.1"/>
</dbReference>
<dbReference type="InterPro" id="IPR003591">
    <property type="entry name" value="Leu-rich_rpt_typical-subtyp"/>
</dbReference>
<evidence type="ECO:0000313" key="7">
    <source>
        <dbReference type="RefSeq" id="XP_053530276.1"/>
    </source>
</evidence>
<protein>
    <submittedName>
        <fullName evidence="7">Leucine-rich repeat-containing protein 55 isoform X2</fullName>
    </submittedName>
</protein>
<dbReference type="InterPro" id="IPR001611">
    <property type="entry name" value="Leu-rich_rpt"/>
</dbReference>
<keyword evidence="2 4" id="KW-0732">Signal</keyword>
<dbReference type="AlphaFoldDB" id="A0A9F7R5C6"/>
<organism evidence="6 7">
    <name type="scientific">Ictalurus punctatus</name>
    <name type="common">Channel catfish</name>
    <name type="synonym">Silurus punctatus</name>
    <dbReference type="NCBI Taxonomy" id="7998"/>
    <lineage>
        <taxon>Eukaryota</taxon>
        <taxon>Metazoa</taxon>
        <taxon>Chordata</taxon>
        <taxon>Craniata</taxon>
        <taxon>Vertebrata</taxon>
        <taxon>Euteleostomi</taxon>
        <taxon>Actinopterygii</taxon>
        <taxon>Neopterygii</taxon>
        <taxon>Teleostei</taxon>
        <taxon>Ostariophysi</taxon>
        <taxon>Siluriformes</taxon>
        <taxon>Ictaluridae</taxon>
        <taxon>Ictalurus</taxon>
    </lineage>
</organism>
<evidence type="ECO:0000313" key="6">
    <source>
        <dbReference type="Proteomes" id="UP000221080"/>
    </source>
</evidence>
<evidence type="ECO:0000256" key="2">
    <source>
        <dbReference type="ARBA" id="ARBA00022729"/>
    </source>
</evidence>
<evidence type="ECO:0000256" key="4">
    <source>
        <dbReference type="SAM" id="SignalP"/>
    </source>
</evidence>
<dbReference type="SUPFAM" id="SSF52058">
    <property type="entry name" value="L domain-like"/>
    <property type="match status" value="1"/>
</dbReference>
<dbReference type="InterPro" id="IPR050541">
    <property type="entry name" value="LRR_TM_domain-containing"/>
</dbReference>
<evidence type="ECO:0000256" key="1">
    <source>
        <dbReference type="ARBA" id="ARBA00022614"/>
    </source>
</evidence>
<dbReference type="GeneID" id="108255390"/>
<dbReference type="PRINTS" id="PR00019">
    <property type="entry name" value="LEURICHRPT"/>
</dbReference>
<dbReference type="Pfam" id="PF13855">
    <property type="entry name" value="LRR_8"/>
    <property type="match status" value="2"/>
</dbReference>
<dbReference type="SMART" id="SM00369">
    <property type="entry name" value="LRR_TYP"/>
    <property type="match status" value="5"/>
</dbReference>
<name>A0A9F7R5C6_ICTPU</name>
<dbReference type="Gene3D" id="3.80.10.10">
    <property type="entry name" value="Ribonuclease Inhibitor"/>
    <property type="match status" value="2"/>
</dbReference>
<dbReference type="Proteomes" id="UP000221080">
    <property type="component" value="Chromosome 22"/>
</dbReference>
<dbReference type="PROSITE" id="PS51450">
    <property type="entry name" value="LRR"/>
    <property type="match status" value="2"/>
</dbReference>
<dbReference type="GO" id="GO:0005886">
    <property type="term" value="C:plasma membrane"/>
    <property type="evidence" value="ECO:0007669"/>
    <property type="project" value="TreeGrafter"/>
</dbReference>
<dbReference type="PANTHER" id="PTHR24369">
    <property type="entry name" value="ANTIGEN BSP, PUTATIVE-RELATED"/>
    <property type="match status" value="1"/>
</dbReference>
<evidence type="ECO:0000256" key="3">
    <source>
        <dbReference type="ARBA" id="ARBA00022737"/>
    </source>
</evidence>
<keyword evidence="1" id="KW-0433">Leucine-rich repeat</keyword>
<dbReference type="InterPro" id="IPR032675">
    <property type="entry name" value="LRR_dom_sf"/>
</dbReference>
<feature type="chain" id="PRO_5039893068" evidence="4">
    <location>
        <begin position="26"/>
        <end position="279"/>
    </location>
</feature>
<sequence>MKGFFLVWGLFQSLDFVCSESCVQAQDYVCNQIPTGYPPGLSSVVFFLRNMGEINSTVFNHTNLSSVTSLTMTQSGITAIAPGAFSQFQSLKMLNLRNNELSQISSDWFIHKEVLENLLLTNNSIKALSEDSFAGLVGLLNLNLAQNQIHTITSDSFRFLTRLRLLDLSHNKLRHLSVDTFLPLNNTKTYGMHGNPWDCSCSVNEFSLHLRDLQKASLLQNEMEVLCESPAHQRGRPVWNVSKCVNPVTDIALTTGTSQTLTPGSTNLSTIISLVGRFS</sequence>
<dbReference type="PANTHER" id="PTHR24369:SF210">
    <property type="entry name" value="CHAOPTIN-RELATED"/>
    <property type="match status" value="1"/>
</dbReference>
<evidence type="ECO:0000259" key="5">
    <source>
        <dbReference type="SMART" id="SM00082"/>
    </source>
</evidence>
<keyword evidence="3" id="KW-0677">Repeat</keyword>
<feature type="signal peptide" evidence="4">
    <location>
        <begin position="1"/>
        <end position="25"/>
    </location>
</feature>
<keyword evidence="6" id="KW-1185">Reference proteome</keyword>